<feature type="transmembrane region" description="Helical" evidence="1">
    <location>
        <begin position="249"/>
        <end position="270"/>
    </location>
</feature>
<keyword evidence="1" id="KW-1133">Transmembrane helix</keyword>
<proteinExistence type="predicted"/>
<dbReference type="Proteomes" id="UP000432089">
    <property type="component" value="Unassembled WGS sequence"/>
</dbReference>
<protein>
    <submittedName>
        <fullName evidence="2">Uncharacterized protein</fullName>
    </submittedName>
</protein>
<evidence type="ECO:0000313" key="3">
    <source>
        <dbReference type="Proteomes" id="UP000432089"/>
    </source>
</evidence>
<keyword evidence="3" id="KW-1185">Reference proteome</keyword>
<feature type="transmembrane region" description="Helical" evidence="1">
    <location>
        <begin position="145"/>
        <end position="170"/>
    </location>
</feature>
<keyword evidence="1" id="KW-0472">Membrane</keyword>
<gene>
    <name evidence="2" type="ORF">F6X38_22530</name>
</gene>
<name>A0A7V7TUL5_9HYPH</name>
<feature type="transmembrane region" description="Helical" evidence="1">
    <location>
        <begin position="24"/>
        <end position="47"/>
    </location>
</feature>
<evidence type="ECO:0000313" key="2">
    <source>
        <dbReference type="EMBL" id="KAB0675911.1"/>
    </source>
</evidence>
<keyword evidence="1" id="KW-0812">Transmembrane</keyword>
<feature type="transmembrane region" description="Helical" evidence="1">
    <location>
        <begin position="282"/>
        <end position="299"/>
    </location>
</feature>
<comment type="caution">
    <text evidence="2">The sequence shown here is derived from an EMBL/GenBank/DDBJ whole genome shotgun (WGS) entry which is preliminary data.</text>
</comment>
<reference evidence="2 3" key="1">
    <citation type="submission" date="2019-09" db="EMBL/GenBank/DDBJ databases">
        <title>YIM 132180 draft genome.</title>
        <authorList>
            <person name="Zhang K."/>
        </authorList>
    </citation>
    <scope>NUCLEOTIDE SEQUENCE [LARGE SCALE GENOMIC DNA]</scope>
    <source>
        <strain evidence="2 3">YIM 132180</strain>
    </source>
</reference>
<feature type="transmembrane region" description="Helical" evidence="1">
    <location>
        <begin position="90"/>
        <end position="108"/>
    </location>
</feature>
<feature type="transmembrane region" description="Helical" evidence="1">
    <location>
        <begin position="182"/>
        <end position="203"/>
    </location>
</feature>
<sequence>MTSISTPEERVAIWQASSRTIRNYLFPLGGAYQVAICRIGLFSYLYLHVYRAARTAGLGTETYYQNVNVAAYQAKSLVYLLFSTVPPSPSVLLAILVMAQVSTLCAIVGLATRPAMIVSVLSNIFLGAMLFSWEPLWSHPYNSGLLAGIGMMFGRAGDVFSLDAVLTRYLQGRRIRTDRATYRWPVLLGLFGTSAVYFGGFYAKWSTPEFTYTLSWAFSDNLRNSISLPWLIYGKPLPWQVEMLANNPWLWKLAALGHLLTQALPMLALFSMNRPFVRLAEGLVFIGGVCLLKEVMGFWNPEWIILAVSFVDWEYFLAAAGLELRLVGPEAPVTGIAWILSFGAAFMLSNLIVIGVRYDDRGSSILYPFSSMNFYSNVAATRPYSDHHHYPFAYGELTLHYRDGSSQNYNCYPAIAKGFATAFSNGTPVEEKLRVQAGEIVAARNTIASAHGAVIDDCSHSLRASDVVALDQYTSIRDIPPYPERVQFVPGQKALIGRWEYNGDRFISAAGQVKLDGMATAILVSSSGLDVDQYEILLANDPWKNYRIGPYIEAKGRWTGTKFTVDSDFATSLPVGWYPVVIRVHEKGGRSYDFSGGVMYR</sequence>
<accession>A0A7V7TUL5</accession>
<organism evidence="2 3">
    <name type="scientific">Plantimonas leprariae</name>
    <dbReference type="NCBI Taxonomy" id="2615207"/>
    <lineage>
        <taxon>Bacteria</taxon>
        <taxon>Pseudomonadati</taxon>
        <taxon>Pseudomonadota</taxon>
        <taxon>Alphaproteobacteria</taxon>
        <taxon>Hyphomicrobiales</taxon>
        <taxon>Aurantimonadaceae</taxon>
        <taxon>Plantimonas</taxon>
    </lineage>
</organism>
<evidence type="ECO:0000256" key="1">
    <source>
        <dbReference type="SAM" id="Phobius"/>
    </source>
</evidence>
<dbReference type="EMBL" id="VZDO01000028">
    <property type="protein sequence ID" value="KAB0675911.1"/>
    <property type="molecule type" value="Genomic_DNA"/>
</dbReference>
<dbReference type="AlphaFoldDB" id="A0A7V7TUL5"/>
<feature type="transmembrane region" description="Helical" evidence="1">
    <location>
        <begin position="335"/>
        <end position="356"/>
    </location>
</feature>
<feature type="transmembrane region" description="Helical" evidence="1">
    <location>
        <begin position="115"/>
        <end position="133"/>
    </location>
</feature>
<dbReference type="RefSeq" id="WP_150973870.1">
    <property type="nucleotide sequence ID" value="NZ_VZDO01000028.1"/>
</dbReference>